<evidence type="ECO:0000313" key="2">
    <source>
        <dbReference type="EMBL" id="KAL0908978.1"/>
    </source>
</evidence>
<sequence length="512" mass="58777">MVEEGKMEISGRHSCRPSKIRVCDREESFDRLSELPDELLLHILSYLYVDDAISTSLLSRRWRNLWKWMDSLDFPMQCGKSKRNSIQFIERALGLHEGLKIKRFCARFRYNSNYISRVDSWVSFAVARNVEKLVLDLFCAENGVQPYVIPGILYKCRSLRELEVNFCRFVPPFSFCLSSLKKLVINNTVFVGEMLKILISGCPVLEELVLVNCNQARDLDVVVLNRNLKRMKIVEFPDEVEEGTEVKINAPYLLHLELQSGDPRPYIIQDASSIVSACLDIRRIVTCLSLNTYNQKNSMKILENIMVGLHEVKTLKLSSWCVQAMLAYEDIHTCLPTTLQQLRHLKLDVQLSKDELPGIACLLRNSPEIESLTIQLCRHTHMDKDIMEPMENGNTNLSNWCEGSLWDCHQAPFYSLKYNLKKVVVGNFKGEENELRFLAFLLRNSLALKKLVILVQPLSFTGSGEAYVEYCRKVGRASKKYLENIRKLMGSPRSPHTEILFCGSQHTCCSSS</sequence>
<dbReference type="InterPro" id="IPR001810">
    <property type="entry name" value="F-box_dom"/>
</dbReference>
<organism evidence="2 3">
    <name type="scientific">Dendrobium thyrsiflorum</name>
    <name type="common">Pinecone-like raceme dendrobium</name>
    <name type="synonym">Orchid</name>
    <dbReference type="NCBI Taxonomy" id="117978"/>
    <lineage>
        <taxon>Eukaryota</taxon>
        <taxon>Viridiplantae</taxon>
        <taxon>Streptophyta</taxon>
        <taxon>Embryophyta</taxon>
        <taxon>Tracheophyta</taxon>
        <taxon>Spermatophyta</taxon>
        <taxon>Magnoliopsida</taxon>
        <taxon>Liliopsida</taxon>
        <taxon>Asparagales</taxon>
        <taxon>Orchidaceae</taxon>
        <taxon>Epidendroideae</taxon>
        <taxon>Malaxideae</taxon>
        <taxon>Dendrobiinae</taxon>
        <taxon>Dendrobium</taxon>
    </lineage>
</organism>
<evidence type="ECO:0000313" key="3">
    <source>
        <dbReference type="Proteomes" id="UP001552299"/>
    </source>
</evidence>
<dbReference type="PROSITE" id="PS50181">
    <property type="entry name" value="FBOX"/>
    <property type="match status" value="1"/>
</dbReference>
<dbReference type="PANTHER" id="PTHR31900:SF32">
    <property type="entry name" value="F-BOX_RNI_FBD-LIKE DOMAIN PROTEIN"/>
    <property type="match status" value="1"/>
</dbReference>
<dbReference type="Pfam" id="PF23622">
    <property type="entry name" value="LRR_At1g61320_AtMIF1"/>
    <property type="match status" value="1"/>
</dbReference>
<dbReference type="Pfam" id="PF08387">
    <property type="entry name" value="FBD"/>
    <property type="match status" value="1"/>
</dbReference>
<comment type="caution">
    <text evidence="2">The sequence shown here is derived from an EMBL/GenBank/DDBJ whole genome shotgun (WGS) entry which is preliminary data.</text>
</comment>
<dbReference type="InterPro" id="IPR055357">
    <property type="entry name" value="LRR_At1g61320_AtMIF1"/>
</dbReference>
<dbReference type="SUPFAM" id="SSF52047">
    <property type="entry name" value="RNI-like"/>
    <property type="match status" value="1"/>
</dbReference>
<dbReference type="InterPro" id="IPR050232">
    <property type="entry name" value="FBL13/AtMIF1-like"/>
</dbReference>
<dbReference type="SUPFAM" id="SSF81383">
    <property type="entry name" value="F-box domain"/>
    <property type="match status" value="1"/>
</dbReference>
<keyword evidence="3" id="KW-1185">Reference proteome</keyword>
<proteinExistence type="predicted"/>
<gene>
    <name evidence="2" type="ORF">M5K25_023494</name>
</gene>
<reference evidence="2 3" key="1">
    <citation type="journal article" date="2024" name="Plant Biotechnol. J.">
        <title>Dendrobium thyrsiflorum genome and its molecular insights into genes involved in important horticultural traits.</title>
        <authorList>
            <person name="Chen B."/>
            <person name="Wang J.Y."/>
            <person name="Zheng P.J."/>
            <person name="Li K.L."/>
            <person name="Liang Y.M."/>
            <person name="Chen X.F."/>
            <person name="Zhang C."/>
            <person name="Zhao X."/>
            <person name="He X."/>
            <person name="Zhang G.Q."/>
            <person name="Liu Z.J."/>
            <person name="Xu Q."/>
        </authorList>
    </citation>
    <scope>NUCLEOTIDE SEQUENCE [LARGE SCALE GENOMIC DNA]</scope>
    <source>
        <strain evidence="2">GZMU011</strain>
    </source>
</reference>
<evidence type="ECO:0000259" key="1">
    <source>
        <dbReference type="PROSITE" id="PS50181"/>
    </source>
</evidence>
<dbReference type="PANTHER" id="PTHR31900">
    <property type="entry name" value="F-BOX/RNI SUPERFAMILY PROTEIN-RELATED"/>
    <property type="match status" value="1"/>
</dbReference>
<dbReference type="Gene3D" id="1.20.1280.50">
    <property type="match status" value="1"/>
</dbReference>
<dbReference type="Proteomes" id="UP001552299">
    <property type="component" value="Unassembled WGS sequence"/>
</dbReference>
<dbReference type="CDD" id="cd22160">
    <property type="entry name" value="F-box_AtFBL13-like"/>
    <property type="match status" value="1"/>
</dbReference>
<dbReference type="InterPro" id="IPR032675">
    <property type="entry name" value="LRR_dom_sf"/>
</dbReference>
<dbReference type="InterPro" id="IPR036047">
    <property type="entry name" value="F-box-like_dom_sf"/>
</dbReference>
<name>A0ABD0U8B3_DENTH</name>
<feature type="domain" description="F-box" evidence="1">
    <location>
        <begin position="29"/>
        <end position="65"/>
    </location>
</feature>
<dbReference type="AlphaFoldDB" id="A0ABD0U8B3"/>
<dbReference type="Gene3D" id="3.80.10.10">
    <property type="entry name" value="Ribonuclease Inhibitor"/>
    <property type="match status" value="1"/>
</dbReference>
<dbReference type="EMBL" id="JANQDX010000017">
    <property type="protein sequence ID" value="KAL0908978.1"/>
    <property type="molecule type" value="Genomic_DNA"/>
</dbReference>
<protein>
    <recommendedName>
        <fullName evidence="1">F-box domain-containing protein</fullName>
    </recommendedName>
</protein>
<accession>A0ABD0U8B3</accession>
<dbReference type="SMART" id="SM00256">
    <property type="entry name" value="FBOX"/>
    <property type="match status" value="1"/>
</dbReference>
<dbReference type="InterPro" id="IPR053781">
    <property type="entry name" value="F-box_AtFBL13-like"/>
</dbReference>
<dbReference type="InterPro" id="IPR006566">
    <property type="entry name" value="FBD"/>
</dbReference>
<dbReference type="Pfam" id="PF00646">
    <property type="entry name" value="F-box"/>
    <property type="match status" value="1"/>
</dbReference>